<feature type="compositionally biased region" description="Polar residues" evidence="1">
    <location>
        <begin position="53"/>
        <end position="65"/>
    </location>
</feature>
<comment type="caution">
    <text evidence="2">The sequence shown here is derived from an EMBL/GenBank/DDBJ whole genome shotgun (WGS) entry which is preliminary data.</text>
</comment>
<gene>
    <name evidence="2" type="ORF">UU72_C0008G0049</name>
</gene>
<organism evidence="2 3">
    <name type="scientific">candidate division WWE3 bacterium GW2011_GWB1_41_6</name>
    <dbReference type="NCBI Taxonomy" id="1619112"/>
    <lineage>
        <taxon>Bacteria</taxon>
        <taxon>Katanobacteria</taxon>
    </lineage>
</organism>
<feature type="region of interest" description="Disordered" evidence="1">
    <location>
        <begin position="43"/>
        <end position="65"/>
    </location>
</feature>
<dbReference type="AlphaFoldDB" id="A0A0G0WY06"/>
<evidence type="ECO:0000313" key="3">
    <source>
        <dbReference type="Proteomes" id="UP000034163"/>
    </source>
</evidence>
<protein>
    <submittedName>
        <fullName evidence="2">Uncharacterized protein</fullName>
    </submittedName>
</protein>
<sequence length="65" mass="7196">MTTQDLARRILREVFDGARDVISPGNLRSVIITQQEAVDLGLNPPDESKWNPHVSQAQLSRIANG</sequence>
<evidence type="ECO:0000313" key="2">
    <source>
        <dbReference type="EMBL" id="KKS17067.1"/>
    </source>
</evidence>
<dbReference type="EMBL" id="LCBS01000008">
    <property type="protein sequence ID" value="KKS17067.1"/>
    <property type="molecule type" value="Genomic_DNA"/>
</dbReference>
<reference evidence="2 3" key="1">
    <citation type="journal article" date="2015" name="Nature">
        <title>rRNA introns, odd ribosomes, and small enigmatic genomes across a large radiation of phyla.</title>
        <authorList>
            <person name="Brown C.T."/>
            <person name="Hug L.A."/>
            <person name="Thomas B.C."/>
            <person name="Sharon I."/>
            <person name="Castelle C.J."/>
            <person name="Singh A."/>
            <person name="Wilkins M.J."/>
            <person name="Williams K.H."/>
            <person name="Banfield J.F."/>
        </authorList>
    </citation>
    <scope>NUCLEOTIDE SEQUENCE [LARGE SCALE GENOMIC DNA]</scope>
</reference>
<name>A0A0G0WY06_UNCKA</name>
<evidence type="ECO:0000256" key="1">
    <source>
        <dbReference type="SAM" id="MobiDB-lite"/>
    </source>
</evidence>
<accession>A0A0G0WY06</accession>
<proteinExistence type="predicted"/>
<dbReference type="Proteomes" id="UP000034163">
    <property type="component" value="Unassembled WGS sequence"/>
</dbReference>